<gene>
    <name evidence="1" type="primary">lprH</name>
    <name evidence="1" type="ordered locus">BCG_1479</name>
</gene>
<dbReference type="KEGG" id="mbb:BCG_1479"/>
<dbReference type="AlphaFoldDB" id="A0A0H3MAA1"/>
<sequence length="228" mass="24288">MACLGRPGCRGWAGASLVLVVVLALAACTESVAGRAMRATDRSSGLPTSAKPARARDLLLQDGDRAPFGQVTQSRVGDSYFTSAVPPECSAALLFKGSPLRPDGSSDHAEAAYNVTGPLPYAESVDVYTNVLNVHDVVWNGFRDVSHCRGDAVGVSRAGRSTPMRLRYFATLSDGVLVWTMSNPRWTCDYGLAVVPHAVLVLSACGFKPGFPMAEWASKRRAQLDSQV</sequence>
<keyword evidence="1" id="KW-0449">Lipoprotein</keyword>
<reference evidence="1 2" key="1">
    <citation type="journal article" date="2007" name="Proc. Natl. Acad. Sci. U.S.A.">
        <title>Genome plasticity of BCG and impact on vaccine efficacy.</title>
        <authorList>
            <person name="Brosch R."/>
            <person name="Gordon S.V."/>
            <person name="Garnier T."/>
            <person name="Eiglmeier K."/>
            <person name="Frigui W."/>
            <person name="Valenti P."/>
            <person name="Dos Santos S."/>
            <person name="Duthoy S."/>
            <person name="Lacroix C."/>
            <person name="Garcia-Pelayo C."/>
            <person name="Inwald J.K."/>
            <person name="Golby P."/>
            <person name="Garcia J.N."/>
            <person name="Hewinson R.G."/>
            <person name="Behr M.A."/>
            <person name="Quail M.A."/>
            <person name="Churcher C."/>
            <person name="Barrell B.G."/>
            <person name="Parkhill J."/>
            <person name="Cole S.T."/>
        </authorList>
    </citation>
    <scope>NUCLEOTIDE SEQUENCE [LARGE SCALE GENOMIC DNA]</scope>
    <source>
        <strain evidence="2">BCG / Pasteur 1173P2</strain>
    </source>
</reference>
<dbReference type="EMBL" id="AM408590">
    <property type="protein sequence ID" value="CAL71466.1"/>
    <property type="molecule type" value="Genomic_DNA"/>
</dbReference>
<protein>
    <submittedName>
        <fullName evidence="1">Probable lipoprotein lprH</fullName>
    </submittedName>
</protein>
<dbReference type="Proteomes" id="UP000001472">
    <property type="component" value="Chromosome"/>
</dbReference>
<proteinExistence type="predicted"/>
<accession>A0A0H3MAA1</accession>
<dbReference type="HOGENOM" id="CLU_1413823_0_0_11"/>
<dbReference type="RefSeq" id="WP_003407343.1">
    <property type="nucleotide sequence ID" value="NC_008769.1"/>
</dbReference>
<dbReference type="PROSITE" id="PS51257">
    <property type="entry name" value="PROKAR_LIPOPROTEIN"/>
    <property type="match status" value="1"/>
</dbReference>
<organism evidence="1 2">
    <name type="scientific">Mycobacterium bovis (strain BCG / Pasteur 1173P2)</name>
    <dbReference type="NCBI Taxonomy" id="410289"/>
    <lineage>
        <taxon>Bacteria</taxon>
        <taxon>Bacillati</taxon>
        <taxon>Actinomycetota</taxon>
        <taxon>Actinomycetes</taxon>
        <taxon>Mycobacteriales</taxon>
        <taxon>Mycobacteriaceae</taxon>
        <taxon>Mycobacterium</taxon>
        <taxon>Mycobacterium tuberculosis complex</taxon>
    </lineage>
</organism>
<evidence type="ECO:0000313" key="2">
    <source>
        <dbReference type="Proteomes" id="UP000001472"/>
    </source>
</evidence>
<name>A0A0H3MAA1_MYCBP</name>
<evidence type="ECO:0000313" key="1">
    <source>
        <dbReference type="EMBL" id="CAL71466.1"/>
    </source>
</evidence>